<dbReference type="CDD" id="cd01821">
    <property type="entry name" value="Rhamnogalacturan_acetylesterase_like"/>
    <property type="match status" value="1"/>
</dbReference>
<dbReference type="InterPro" id="IPR037459">
    <property type="entry name" value="RhgT-like"/>
</dbReference>
<evidence type="ECO:0000313" key="5">
    <source>
        <dbReference type="EMBL" id="MCU6791427.1"/>
    </source>
</evidence>
<evidence type="ECO:0000256" key="1">
    <source>
        <dbReference type="ARBA" id="ARBA00008668"/>
    </source>
</evidence>
<keyword evidence="2" id="KW-0378">Hydrolase</keyword>
<dbReference type="PANTHER" id="PTHR43695">
    <property type="entry name" value="PUTATIVE (AFU_ORTHOLOGUE AFUA_2G17250)-RELATED"/>
    <property type="match status" value="1"/>
</dbReference>
<dbReference type="Pfam" id="PF21254">
    <property type="entry name" value="AGA-YXIM_GBD"/>
    <property type="match status" value="1"/>
</dbReference>
<dbReference type="Gene3D" id="2.60.120.430">
    <property type="entry name" value="Galactose-binding lectin"/>
    <property type="match status" value="1"/>
</dbReference>
<dbReference type="InterPro" id="IPR008979">
    <property type="entry name" value="Galactose-bd-like_sf"/>
</dbReference>
<evidence type="ECO:0000313" key="6">
    <source>
        <dbReference type="Proteomes" id="UP001652445"/>
    </source>
</evidence>
<dbReference type="Pfam" id="PF13472">
    <property type="entry name" value="Lipase_GDSL_2"/>
    <property type="match status" value="1"/>
</dbReference>
<accession>A0ABT2UBX2</accession>
<comment type="similarity">
    <text evidence="1">Belongs to the 'GDSL' lipolytic enzyme family.</text>
</comment>
<evidence type="ECO:0000256" key="2">
    <source>
        <dbReference type="ARBA" id="ARBA00022801"/>
    </source>
</evidence>
<protein>
    <submittedName>
        <fullName evidence="5">GDSL-type esterase/lipase family protein</fullName>
    </submittedName>
</protein>
<feature type="domain" description="SGNH hydrolase-type esterase" evidence="3">
    <location>
        <begin position="158"/>
        <end position="318"/>
    </location>
</feature>
<dbReference type="PANTHER" id="PTHR43695:SF1">
    <property type="entry name" value="RHAMNOGALACTURONAN ACETYLESTERASE"/>
    <property type="match status" value="1"/>
</dbReference>
<organism evidence="5 6">
    <name type="scientific">Paenibacillus baimaensis</name>
    <dbReference type="NCBI Taxonomy" id="2982185"/>
    <lineage>
        <taxon>Bacteria</taxon>
        <taxon>Bacillati</taxon>
        <taxon>Bacillota</taxon>
        <taxon>Bacilli</taxon>
        <taxon>Bacillales</taxon>
        <taxon>Paenibacillaceae</taxon>
        <taxon>Paenibacillus</taxon>
    </lineage>
</organism>
<evidence type="ECO:0000259" key="3">
    <source>
        <dbReference type="Pfam" id="PF13472"/>
    </source>
</evidence>
<comment type="caution">
    <text evidence="5">The sequence shown here is derived from an EMBL/GenBank/DDBJ whole genome shotgun (WGS) entry which is preliminary data.</text>
</comment>
<dbReference type="EMBL" id="JAOQIO010000007">
    <property type="protein sequence ID" value="MCU6791427.1"/>
    <property type="molecule type" value="Genomic_DNA"/>
</dbReference>
<name>A0ABT2UBX2_9BACL</name>
<dbReference type="SUPFAM" id="SSF49785">
    <property type="entry name" value="Galactose-binding domain-like"/>
    <property type="match status" value="1"/>
</dbReference>
<dbReference type="Gene3D" id="3.40.50.1110">
    <property type="entry name" value="SGNH hydrolase"/>
    <property type="match status" value="1"/>
</dbReference>
<dbReference type="Proteomes" id="UP001652445">
    <property type="component" value="Unassembled WGS sequence"/>
</dbReference>
<keyword evidence="6" id="KW-1185">Reference proteome</keyword>
<gene>
    <name evidence="5" type="ORF">OB236_04705</name>
</gene>
<feature type="domain" description="Beta-agarase/YXIM esterase-like galactose-binding" evidence="4">
    <location>
        <begin position="11"/>
        <end position="133"/>
    </location>
</feature>
<evidence type="ECO:0000259" key="4">
    <source>
        <dbReference type="Pfam" id="PF21254"/>
    </source>
</evidence>
<dbReference type="InterPro" id="IPR036514">
    <property type="entry name" value="SGNH_hydro_sf"/>
</dbReference>
<dbReference type="SUPFAM" id="SSF52266">
    <property type="entry name" value="SGNH hydrolase"/>
    <property type="match status" value="1"/>
</dbReference>
<sequence length="374" mass="41024">MARKRTVGAAFKFDFGLGAAENSYVKIGAETSYDVSLGYGFADVNKVYAIDREEAGGLRRDFCIPLNTAFIVDVPDGNYHVTLMVGDTLTATETTVKSGEGRLLLHRLQTAAGQFIKRSFAVHVSGGQLILAFSGIAPRLNALEITASSQIVTVFLAGDSTVTDQEAEGYPYAGWGQMLPHCLNASAAVANHAKSGRSSKSFIDEGRLEAILQLIRPNDYLLIQFGHNDQKPDLERRTEPATTYKHFLKLYIDGARERGALPVLITAVHRRIFDENGLIINTHGEYLQAVKELGEAEEVPVIDLADKTRKLYEAYGAERSKRLFLWSVPGEFPNHPSGAADNTHFQERGAIEVAKLAAEGIRQAQLNPLMLFLN</sequence>
<dbReference type="InterPro" id="IPR013830">
    <property type="entry name" value="SGNH_hydro"/>
</dbReference>
<proteinExistence type="inferred from homology"/>
<reference evidence="5 6" key="1">
    <citation type="submission" date="2022-09" db="EMBL/GenBank/DDBJ databases">
        <authorList>
            <person name="Han X.L."/>
            <person name="Wang Q."/>
            <person name="Lu T."/>
        </authorList>
    </citation>
    <scope>NUCLEOTIDE SEQUENCE [LARGE SCALE GENOMIC DNA]</scope>
    <source>
        <strain evidence="5 6">WQ 127069</strain>
    </source>
</reference>
<dbReference type="InterPro" id="IPR049033">
    <property type="entry name" value="AGA-YXIM_GBD"/>
</dbReference>